<reference evidence="2 3" key="1">
    <citation type="submission" date="2024-05" db="EMBL/GenBank/DDBJ databases">
        <title>Genetic variation in Jamaican populations of the coffee berry borer (Hypothenemus hampei).</title>
        <authorList>
            <person name="Errbii M."/>
            <person name="Myrie A."/>
        </authorList>
    </citation>
    <scope>NUCLEOTIDE SEQUENCE [LARGE SCALE GENOMIC DNA]</scope>
    <source>
        <strain evidence="2">JA-Hopewell-2020-01-JO</strain>
        <tissue evidence="2">Whole body</tissue>
    </source>
</reference>
<accession>A0ABD1F134</accession>
<dbReference type="InterPro" id="IPR006631">
    <property type="entry name" value="DM4_12"/>
</dbReference>
<dbReference type="EMBL" id="JBDJPC010000004">
    <property type="protein sequence ID" value="KAL1506075.1"/>
    <property type="molecule type" value="Genomic_DNA"/>
</dbReference>
<name>A0ABD1F134_HYPHA</name>
<sequence>MSRKVEVYLFLIFNSFLSIIYSTSGSLQSDIELQLGKGNHTNLSRARRYLVFPEGSSFQLVYDLAYPTLDGIGFFVYGHTAALAWELPSTPIFLDKKFKKKEEPEPTTTMLPHLEHPDEYEHDWQPPETWNDPDKMDYQHFPDWKRKTGIISNYQNTAYNSKFGHIDRSPVSFYYNPFDKYNKRQFSYSNNRFPVQFTSPTKKLMSFRDYWSRNNAQRIHLAYHPVQSDYYNNELHHKIHRVTRRETYSKLEQLFAKFITGGRSCIFKLICQVNKWPKEKGTLWEELLKTIFKVKLYDTFDEDHYDQAANQQQNCDEMYPDCDGDIFGKLLSAVYKTKKINGKI</sequence>
<dbReference type="PANTHER" id="PTHR21398:SF1">
    <property type="entry name" value="FI03705P"/>
    <property type="match status" value="1"/>
</dbReference>
<proteinExistence type="predicted"/>
<comment type="caution">
    <text evidence="2">The sequence shown here is derived from an EMBL/GenBank/DDBJ whole genome shotgun (WGS) entry which is preliminary data.</text>
</comment>
<keyword evidence="3" id="KW-1185">Reference proteome</keyword>
<keyword evidence="1" id="KW-1133">Transmembrane helix</keyword>
<evidence type="ECO:0000256" key="1">
    <source>
        <dbReference type="SAM" id="Phobius"/>
    </source>
</evidence>
<feature type="transmembrane region" description="Helical" evidence="1">
    <location>
        <begin position="7"/>
        <end position="24"/>
    </location>
</feature>
<dbReference type="SMART" id="SM00718">
    <property type="entry name" value="DM4_12"/>
    <property type="match status" value="1"/>
</dbReference>
<dbReference type="AlphaFoldDB" id="A0ABD1F134"/>
<evidence type="ECO:0000313" key="3">
    <source>
        <dbReference type="Proteomes" id="UP001566132"/>
    </source>
</evidence>
<organism evidence="2 3">
    <name type="scientific">Hypothenemus hampei</name>
    <name type="common">Coffee berry borer</name>
    <dbReference type="NCBI Taxonomy" id="57062"/>
    <lineage>
        <taxon>Eukaryota</taxon>
        <taxon>Metazoa</taxon>
        <taxon>Ecdysozoa</taxon>
        <taxon>Arthropoda</taxon>
        <taxon>Hexapoda</taxon>
        <taxon>Insecta</taxon>
        <taxon>Pterygota</taxon>
        <taxon>Neoptera</taxon>
        <taxon>Endopterygota</taxon>
        <taxon>Coleoptera</taxon>
        <taxon>Polyphaga</taxon>
        <taxon>Cucujiformia</taxon>
        <taxon>Curculionidae</taxon>
        <taxon>Scolytinae</taxon>
        <taxon>Hypothenemus</taxon>
    </lineage>
</organism>
<gene>
    <name evidence="2" type="ORF">ABEB36_005506</name>
</gene>
<dbReference type="Proteomes" id="UP001566132">
    <property type="component" value="Unassembled WGS sequence"/>
</dbReference>
<keyword evidence="1" id="KW-0812">Transmembrane</keyword>
<evidence type="ECO:0000313" key="2">
    <source>
        <dbReference type="EMBL" id="KAL1506075.1"/>
    </source>
</evidence>
<keyword evidence="1" id="KW-0472">Membrane</keyword>
<protein>
    <submittedName>
        <fullName evidence="2">Uncharacterized protein</fullName>
    </submittedName>
</protein>
<dbReference type="Pfam" id="PF07841">
    <property type="entry name" value="DM4_12"/>
    <property type="match status" value="1"/>
</dbReference>
<dbReference type="PANTHER" id="PTHR21398">
    <property type="entry name" value="AGAP007094-PA"/>
    <property type="match status" value="1"/>
</dbReference>